<evidence type="ECO:0000256" key="5">
    <source>
        <dbReference type="ARBA" id="ARBA00022741"/>
    </source>
</evidence>
<dbReference type="Pfam" id="PF00072">
    <property type="entry name" value="Response_reg"/>
    <property type="match status" value="1"/>
</dbReference>
<dbReference type="GO" id="GO:0000160">
    <property type="term" value="P:phosphorelay signal transduction system"/>
    <property type="evidence" value="ECO:0007669"/>
    <property type="project" value="UniProtKB-KW"/>
</dbReference>
<dbReference type="SUPFAM" id="SSF52172">
    <property type="entry name" value="CheY-like"/>
    <property type="match status" value="1"/>
</dbReference>
<dbReference type="CDD" id="cd17546">
    <property type="entry name" value="REC_hyHK_CKI1_RcsC-like"/>
    <property type="match status" value="1"/>
</dbReference>
<dbReference type="Gene3D" id="3.40.50.2300">
    <property type="match status" value="1"/>
</dbReference>
<dbReference type="SMART" id="SM00448">
    <property type="entry name" value="REC"/>
    <property type="match status" value="1"/>
</dbReference>
<sequence length="274" mass="30034">IKMKDVKILLAEDNDINQEVVREILTQVGCAVDIVENGKQAAEAVLKKKYDMVLMDCQMPEMDGYEATQAIREQEKEGKVLYRAGNRLPIIALTANAVKGDRESCLEAGMDDYLSKPVEPFELIEMINSKLSCDEAAEEPACEPSTGRDTQETVEPGSRTADKSAPFDMTSLLSRCMGSQEFLGKILTKFETTAAKYLKDIEEGIEAADAEQVGRLAHSLKGAAANLSAESLRQAALEMEQLGKSGELTNAGECLEKLKSEIERCLDYLPNMIA</sequence>
<dbReference type="PANTHER" id="PTHR45339:SF1">
    <property type="entry name" value="HYBRID SIGNAL TRANSDUCTION HISTIDINE KINASE J"/>
    <property type="match status" value="1"/>
</dbReference>
<keyword evidence="7" id="KW-1133">Transmembrane helix</keyword>
<organism evidence="13">
    <name type="scientific">marine sediment metagenome</name>
    <dbReference type="NCBI Taxonomy" id="412755"/>
    <lineage>
        <taxon>unclassified sequences</taxon>
        <taxon>metagenomes</taxon>
        <taxon>ecological metagenomes</taxon>
    </lineage>
</organism>
<keyword evidence="8" id="KW-0902">Two-component regulatory system</keyword>
<dbReference type="SMART" id="SM00073">
    <property type="entry name" value="HPT"/>
    <property type="match status" value="1"/>
</dbReference>
<evidence type="ECO:0008006" key="14">
    <source>
        <dbReference type="Google" id="ProtNLM"/>
    </source>
</evidence>
<comment type="subcellular location">
    <subcellularLocation>
        <location evidence="1">Cell membrane</location>
        <topology evidence="1">Multi-pass membrane protein</topology>
    </subcellularLocation>
</comment>
<dbReference type="CDD" id="cd00088">
    <property type="entry name" value="HPT"/>
    <property type="match status" value="1"/>
</dbReference>
<evidence type="ECO:0000256" key="7">
    <source>
        <dbReference type="ARBA" id="ARBA00022989"/>
    </source>
</evidence>
<dbReference type="EMBL" id="BARS01003642">
    <property type="protein sequence ID" value="GAF84947.1"/>
    <property type="molecule type" value="Genomic_DNA"/>
</dbReference>
<dbReference type="Pfam" id="PF01627">
    <property type="entry name" value="Hpt"/>
    <property type="match status" value="1"/>
</dbReference>
<dbReference type="InterPro" id="IPR008207">
    <property type="entry name" value="Sig_transdc_His_kin_Hpt_dom"/>
</dbReference>
<evidence type="ECO:0000256" key="3">
    <source>
        <dbReference type="ARBA" id="ARBA00022553"/>
    </source>
</evidence>
<accession>X0T9V1</accession>
<dbReference type="GO" id="GO:0005886">
    <property type="term" value="C:plasma membrane"/>
    <property type="evidence" value="ECO:0007669"/>
    <property type="project" value="UniProtKB-SubCell"/>
</dbReference>
<keyword evidence="5" id="KW-0547">Nucleotide-binding</keyword>
<reference evidence="13" key="1">
    <citation type="journal article" date="2014" name="Front. Microbiol.">
        <title>High frequency of phylogenetically diverse reductive dehalogenase-homologous genes in deep subseafloor sedimentary metagenomes.</title>
        <authorList>
            <person name="Kawai M."/>
            <person name="Futagami T."/>
            <person name="Toyoda A."/>
            <person name="Takaki Y."/>
            <person name="Nishi S."/>
            <person name="Hori S."/>
            <person name="Arai W."/>
            <person name="Tsubouchi T."/>
            <person name="Morono Y."/>
            <person name="Uchiyama I."/>
            <person name="Ito T."/>
            <person name="Fujiyama A."/>
            <person name="Inagaki F."/>
            <person name="Takami H."/>
        </authorList>
    </citation>
    <scope>NUCLEOTIDE SEQUENCE</scope>
    <source>
        <strain evidence="13">Expedition CK06-06</strain>
    </source>
</reference>
<evidence type="ECO:0000256" key="6">
    <source>
        <dbReference type="ARBA" id="ARBA00022840"/>
    </source>
</evidence>
<comment type="caution">
    <text evidence="13">The sequence shown here is derived from an EMBL/GenBank/DDBJ whole genome shotgun (WGS) entry which is preliminary data.</text>
</comment>
<feature type="non-terminal residue" evidence="13">
    <location>
        <position position="1"/>
    </location>
</feature>
<dbReference type="InterPro" id="IPR001789">
    <property type="entry name" value="Sig_transdc_resp-reg_receiver"/>
</dbReference>
<gene>
    <name evidence="13" type="ORF">S01H1_07060</name>
</gene>
<evidence type="ECO:0000259" key="12">
    <source>
        <dbReference type="PROSITE" id="PS50894"/>
    </source>
</evidence>
<protein>
    <recommendedName>
        <fullName evidence="14">Response regulatory domain-containing protein</fullName>
    </recommendedName>
</protein>
<name>X0T9V1_9ZZZZ</name>
<keyword evidence="6" id="KW-0067">ATP-binding</keyword>
<dbReference type="AlphaFoldDB" id="X0T9V1"/>
<dbReference type="SUPFAM" id="SSF47226">
    <property type="entry name" value="Histidine-containing phosphotransfer domain, HPT domain"/>
    <property type="match status" value="1"/>
</dbReference>
<dbReference type="InterPro" id="IPR011006">
    <property type="entry name" value="CheY-like_superfamily"/>
</dbReference>
<keyword evidence="3" id="KW-0597">Phosphoprotein</keyword>
<dbReference type="PROSITE" id="PS50110">
    <property type="entry name" value="RESPONSE_REGULATORY"/>
    <property type="match status" value="1"/>
</dbReference>
<evidence type="ECO:0000259" key="11">
    <source>
        <dbReference type="PROSITE" id="PS50110"/>
    </source>
</evidence>
<keyword evidence="2" id="KW-1003">Cell membrane</keyword>
<dbReference type="InterPro" id="IPR036641">
    <property type="entry name" value="HPT_dom_sf"/>
</dbReference>
<evidence type="ECO:0000256" key="8">
    <source>
        <dbReference type="ARBA" id="ARBA00023012"/>
    </source>
</evidence>
<evidence type="ECO:0000256" key="1">
    <source>
        <dbReference type="ARBA" id="ARBA00004651"/>
    </source>
</evidence>
<feature type="domain" description="Response regulatory" evidence="11">
    <location>
        <begin position="7"/>
        <end position="131"/>
    </location>
</feature>
<evidence type="ECO:0000256" key="10">
    <source>
        <dbReference type="SAM" id="MobiDB-lite"/>
    </source>
</evidence>
<dbReference type="PANTHER" id="PTHR45339">
    <property type="entry name" value="HYBRID SIGNAL TRANSDUCTION HISTIDINE KINASE J"/>
    <property type="match status" value="1"/>
</dbReference>
<dbReference type="GO" id="GO:0005524">
    <property type="term" value="F:ATP binding"/>
    <property type="evidence" value="ECO:0007669"/>
    <property type="project" value="UniProtKB-KW"/>
</dbReference>
<proteinExistence type="predicted"/>
<keyword evidence="9" id="KW-0472">Membrane</keyword>
<dbReference type="Gene3D" id="1.20.120.160">
    <property type="entry name" value="HPT domain"/>
    <property type="match status" value="1"/>
</dbReference>
<feature type="domain" description="HPt" evidence="12">
    <location>
        <begin position="179"/>
        <end position="274"/>
    </location>
</feature>
<dbReference type="PROSITE" id="PS50894">
    <property type="entry name" value="HPT"/>
    <property type="match status" value="1"/>
</dbReference>
<evidence type="ECO:0000313" key="13">
    <source>
        <dbReference type="EMBL" id="GAF84947.1"/>
    </source>
</evidence>
<feature type="region of interest" description="Disordered" evidence="10">
    <location>
        <begin position="135"/>
        <end position="165"/>
    </location>
</feature>
<keyword evidence="4" id="KW-0812">Transmembrane</keyword>
<evidence type="ECO:0000256" key="2">
    <source>
        <dbReference type="ARBA" id="ARBA00022475"/>
    </source>
</evidence>
<evidence type="ECO:0000256" key="4">
    <source>
        <dbReference type="ARBA" id="ARBA00022692"/>
    </source>
</evidence>
<evidence type="ECO:0000256" key="9">
    <source>
        <dbReference type="ARBA" id="ARBA00023136"/>
    </source>
</evidence>